<evidence type="ECO:0000256" key="1">
    <source>
        <dbReference type="SAM" id="SignalP"/>
    </source>
</evidence>
<proteinExistence type="predicted"/>
<evidence type="ECO:0000313" key="2">
    <source>
        <dbReference type="EMBL" id="KAL3613689.1"/>
    </source>
</evidence>
<dbReference type="AlphaFoldDB" id="A0ABD3B8U9"/>
<keyword evidence="3" id="KW-1185">Reference proteome</keyword>
<protein>
    <submittedName>
        <fullName evidence="2">Uncharacterized protein</fullName>
    </submittedName>
</protein>
<dbReference type="Proteomes" id="UP001632038">
    <property type="component" value="Unassembled WGS sequence"/>
</dbReference>
<accession>A0ABD3B8U9</accession>
<feature type="chain" id="PRO_5044850714" evidence="1">
    <location>
        <begin position="32"/>
        <end position="140"/>
    </location>
</feature>
<gene>
    <name evidence="2" type="ORF">CASFOL_041763</name>
</gene>
<feature type="signal peptide" evidence="1">
    <location>
        <begin position="1"/>
        <end position="31"/>
    </location>
</feature>
<organism evidence="2 3">
    <name type="scientific">Castilleja foliolosa</name>
    <dbReference type="NCBI Taxonomy" id="1961234"/>
    <lineage>
        <taxon>Eukaryota</taxon>
        <taxon>Viridiplantae</taxon>
        <taxon>Streptophyta</taxon>
        <taxon>Embryophyta</taxon>
        <taxon>Tracheophyta</taxon>
        <taxon>Spermatophyta</taxon>
        <taxon>Magnoliopsida</taxon>
        <taxon>eudicotyledons</taxon>
        <taxon>Gunneridae</taxon>
        <taxon>Pentapetalae</taxon>
        <taxon>asterids</taxon>
        <taxon>lamiids</taxon>
        <taxon>Lamiales</taxon>
        <taxon>Orobanchaceae</taxon>
        <taxon>Pedicularideae</taxon>
        <taxon>Castillejinae</taxon>
        <taxon>Castilleja</taxon>
    </lineage>
</organism>
<name>A0ABD3B8U9_9LAMI</name>
<evidence type="ECO:0000313" key="3">
    <source>
        <dbReference type="Proteomes" id="UP001632038"/>
    </source>
</evidence>
<sequence>MATLNCFFHLIMAFMLHSSLLFSYFPEKSAALDTPECLSYFTDGPGIYLKERPQSTLELFHRDGPCSPAAGNGPMNMPSPQDILHRDRLRVQSLQSRFESKTNKYDSLSQDTKLVVNVIEGEYATSISLGTPEQKLTLGI</sequence>
<keyword evidence="1" id="KW-0732">Signal</keyword>
<reference evidence="3" key="1">
    <citation type="journal article" date="2024" name="IScience">
        <title>Strigolactones Initiate the Formation of Haustorium-like Structures in Castilleja.</title>
        <authorList>
            <person name="Buerger M."/>
            <person name="Peterson D."/>
            <person name="Chory J."/>
        </authorList>
    </citation>
    <scope>NUCLEOTIDE SEQUENCE [LARGE SCALE GENOMIC DNA]</scope>
</reference>
<comment type="caution">
    <text evidence="2">The sequence shown here is derived from an EMBL/GenBank/DDBJ whole genome shotgun (WGS) entry which is preliminary data.</text>
</comment>
<dbReference type="EMBL" id="JAVIJP010000107">
    <property type="protein sequence ID" value="KAL3613689.1"/>
    <property type="molecule type" value="Genomic_DNA"/>
</dbReference>